<comment type="caution">
    <text evidence="6">The sequence shown here is derived from an EMBL/GenBank/DDBJ whole genome shotgun (WGS) entry which is preliminary data.</text>
</comment>
<proteinExistence type="predicted"/>
<protein>
    <submittedName>
        <fullName evidence="6">TetR/AcrR family transcriptional regulator</fullName>
    </submittedName>
</protein>
<gene>
    <name evidence="6" type="ORF">ACFO0B_02440</name>
</gene>
<keyword evidence="2 4" id="KW-0238">DNA-binding</keyword>
<organism evidence="6 7">
    <name type="scientific">Nocardia jiangsuensis</name>
    <dbReference type="NCBI Taxonomy" id="1691563"/>
    <lineage>
        <taxon>Bacteria</taxon>
        <taxon>Bacillati</taxon>
        <taxon>Actinomycetota</taxon>
        <taxon>Actinomycetes</taxon>
        <taxon>Mycobacteriales</taxon>
        <taxon>Nocardiaceae</taxon>
        <taxon>Nocardia</taxon>
    </lineage>
</organism>
<dbReference type="InterPro" id="IPR009057">
    <property type="entry name" value="Homeodomain-like_sf"/>
</dbReference>
<accession>A0ABV8DLX9</accession>
<evidence type="ECO:0000313" key="7">
    <source>
        <dbReference type="Proteomes" id="UP001595696"/>
    </source>
</evidence>
<name>A0ABV8DLX9_9NOCA</name>
<sequence length="242" mass="25700">MPTPRDRARAQTMTDILEIGRRHLAAEGAAALSLRAVARDLGVVSSAVYRYVRSRDELLTMLLIDGYTALGDEVEAALAAEPGDPVDALRVLGRTLRGWALAEPARYGLLFGTPVPGYHAPAEQTVQSGTRLIVAMMRLLGAAHAAGALTEPDAVPAASTALRADFAAIRAEFGLPLPDWLIARGTALYAGLIGAVSADVFDMYGERTFADRAELFEFQLDGLLGIVGAHPDRRAAPVRAGR</sequence>
<feature type="DNA-binding region" description="H-T-H motif" evidence="4">
    <location>
        <begin position="33"/>
        <end position="52"/>
    </location>
</feature>
<dbReference type="Pfam" id="PF13305">
    <property type="entry name" value="TetR_C_33"/>
    <property type="match status" value="1"/>
</dbReference>
<dbReference type="RefSeq" id="WP_378610614.1">
    <property type="nucleotide sequence ID" value="NZ_JBHSAX010000003.1"/>
</dbReference>
<dbReference type="PROSITE" id="PS50977">
    <property type="entry name" value="HTH_TETR_2"/>
    <property type="match status" value="1"/>
</dbReference>
<dbReference type="SUPFAM" id="SSF48498">
    <property type="entry name" value="Tetracyclin repressor-like, C-terminal domain"/>
    <property type="match status" value="1"/>
</dbReference>
<dbReference type="InterPro" id="IPR050109">
    <property type="entry name" value="HTH-type_TetR-like_transc_reg"/>
</dbReference>
<dbReference type="InterPro" id="IPR001647">
    <property type="entry name" value="HTH_TetR"/>
</dbReference>
<evidence type="ECO:0000256" key="3">
    <source>
        <dbReference type="ARBA" id="ARBA00023163"/>
    </source>
</evidence>
<evidence type="ECO:0000313" key="6">
    <source>
        <dbReference type="EMBL" id="MFC3960843.1"/>
    </source>
</evidence>
<dbReference type="Proteomes" id="UP001595696">
    <property type="component" value="Unassembled WGS sequence"/>
</dbReference>
<evidence type="ECO:0000256" key="4">
    <source>
        <dbReference type="PROSITE-ProRule" id="PRU00335"/>
    </source>
</evidence>
<evidence type="ECO:0000259" key="5">
    <source>
        <dbReference type="PROSITE" id="PS50977"/>
    </source>
</evidence>
<reference evidence="7" key="1">
    <citation type="journal article" date="2019" name="Int. J. Syst. Evol. Microbiol.">
        <title>The Global Catalogue of Microorganisms (GCM) 10K type strain sequencing project: providing services to taxonomists for standard genome sequencing and annotation.</title>
        <authorList>
            <consortium name="The Broad Institute Genomics Platform"/>
            <consortium name="The Broad Institute Genome Sequencing Center for Infectious Disease"/>
            <person name="Wu L."/>
            <person name="Ma J."/>
        </authorList>
    </citation>
    <scope>NUCLEOTIDE SEQUENCE [LARGE SCALE GENOMIC DNA]</scope>
    <source>
        <strain evidence="7">CGMCC 4.7330</strain>
    </source>
</reference>
<dbReference type="InterPro" id="IPR036271">
    <property type="entry name" value="Tet_transcr_reg_TetR-rel_C_sf"/>
</dbReference>
<dbReference type="EMBL" id="JBHSAX010000003">
    <property type="protein sequence ID" value="MFC3960843.1"/>
    <property type="molecule type" value="Genomic_DNA"/>
</dbReference>
<evidence type="ECO:0000256" key="1">
    <source>
        <dbReference type="ARBA" id="ARBA00023015"/>
    </source>
</evidence>
<dbReference type="Gene3D" id="1.10.357.10">
    <property type="entry name" value="Tetracycline Repressor, domain 2"/>
    <property type="match status" value="1"/>
</dbReference>
<dbReference type="SUPFAM" id="SSF46689">
    <property type="entry name" value="Homeodomain-like"/>
    <property type="match status" value="1"/>
</dbReference>
<dbReference type="Pfam" id="PF00440">
    <property type="entry name" value="TetR_N"/>
    <property type="match status" value="1"/>
</dbReference>
<dbReference type="InterPro" id="IPR025996">
    <property type="entry name" value="MT1864/Rv1816-like_C"/>
</dbReference>
<keyword evidence="1" id="KW-0805">Transcription regulation</keyword>
<evidence type="ECO:0000256" key="2">
    <source>
        <dbReference type="ARBA" id="ARBA00023125"/>
    </source>
</evidence>
<feature type="domain" description="HTH tetR-type" evidence="5">
    <location>
        <begin position="10"/>
        <end position="70"/>
    </location>
</feature>
<keyword evidence="3" id="KW-0804">Transcription</keyword>
<dbReference type="PANTHER" id="PTHR30055:SF243">
    <property type="entry name" value="HTH-TYPE TRANSCRIPTIONAL REGULATOR RV1816"/>
    <property type="match status" value="1"/>
</dbReference>
<keyword evidence="7" id="KW-1185">Reference proteome</keyword>
<dbReference type="PANTHER" id="PTHR30055">
    <property type="entry name" value="HTH-TYPE TRANSCRIPTIONAL REGULATOR RUTR"/>
    <property type="match status" value="1"/>
</dbReference>